<organism evidence="3 4">
    <name type="scientific">Nocardiopsis flavescens</name>
    <dbReference type="NCBI Taxonomy" id="758803"/>
    <lineage>
        <taxon>Bacteria</taxon>
        <taxon>Bacillati</taxon>
        <taxon>Actinomycetota</taxon>
        <taxon>Actinomycetes</taxon>
        <taxon>Streptosporangiales</taxon>
        <taxon>Nocardiopsidaceae</taxon>
        <taxon>Nocardiopsis</taxon>
    </lineage>
</organism>
<accession>A0A1M6W228</accession>
<keyword evidence="2" id="KW-0472">Membrane</keyword>
<evidence type="ECO:0000313" key="3">
    <source>
        <dbReference type="EMBL" id="SHK87780.1"/>
    </source>
</evidence>
<keyword evidence="2" id="KW-0812">Transmembrane</keyword>
<evidence type="ECO:0000256" key="1">
    <source>
        <dbReference type="SAM" id="MobiDB-lite"/>
    </source>
</evidence>
<reference evidence="3 4" key="1">
    <citation type="submission" date="2016-11" db="EMBL/GenBank/DDBJ databases">
        <authorList>
            <person name="Jaros S."/>
            <person name="Januszkiewicz K."/>
            <person name="Wedrychowicz H."/>
        </authorList>
    </citation>
    <scope>NUCLEOTIDE SEQUENCE [LARGE SCALE GENOMIC DNA]</scope>
    <source>
        <strain evidence="3 4">CGMCC 4.5723</strain>
    </source>
</reference>
<dbReference type="Proteomes" id="UP000184452">
    <property type="component" value="Unassembled WGS sequence"/>
</dbReference>
<evidence type="ECO:0000256" key="2">
    <source>
        <dbReference type="SAM" id="Phobius"/>
    </source>
</evidence>
<keyword evidence="2" id="KW-1133">Transmembrane helix</keyword>
<dbReference type="AlphaFoldDB" id="A0A1M6W228"/>
<feature type="compositionally biased region" description="Low complexity" evidence="1">
    <location>
        <begin position="43"/>
        <end position="64"/>
    </location>
</feature>
<feature type="transmembrane region" description="Helical" evidence="2">
    <location>
        <begin position="150"/>
        <end position="170"/>
    </location>
</feature>
<dbReference type="EMBL" id="FQZK01000039">
    <property type="protein sequence ID" value="SHK87780.1"/>
    <property type="molecule type" value="Genomic_DNA"/>
</dbReference>
<feature type="transmembrane region" description="Helical" evidence="2">
    <location>
        <begin position="182"/>
        <end position="204"/>
    </location>
</feature>
<proteinExistence type="predicted"/>
<feature type="transmembrane region" description="Helical" evidence="2">
    <location>
        <begin position="99"/>
        <end position="119"/>
    </location>
</feature>
<name>A0A1M6W228_9ACTN</name>
<gene>
    <name evidence="3" type="ORF">SAMN05421803_13918</name>
</gene>
<dbReference type="STRING" id="758803.SAMN05421803_13918"/>
<evidence type="ECO:0000313" key="4">
    <source>
        <dbReference type="Proteomes" id="UP000184452"/>
    </source>
</evidence>
<protein>
    <submittedName>
        <fullName evidence="3">Uncharacterized protein</fullName>
    </submittedName>
</protein>
<feature type="compositionally biased region" description="Low complexity" evidence="1">
    <location>
        <begin position="76"/>
        <end position="85"/>
    </location>
</feature>
<keyword evidence="4" id="KW-1185">Reference proteome</keyword>
<feature type="region of interest" description="Disordered" evidence="1">
    <location>
        <begin position="1"/>
        <end position="85"/>
    </location>
</feature>
<sequence>MTTWPKPATERGLPTSGKGRAGGYFVLVSTPENTTPTDGAASDGTAPDTVAADTGAADAPGQTGIREGEAPPAAPDAPAAESRSADAFLEGGRRPAAPGLLSAETFALAALLFLAPVATDPRLFELFGWFAFTDITLGTEGNLAAVNADLLAYGGLGVLAVLAASLSLVLGRGTTRAWARWLAAATVLTGTVFVVLAIVTYTIAAGRV</sequence>